<evidence type="ECO:0000256" key="1">
    <source>
        <dbReference type="SAM" id="MobiDB-lite"/>
    </source>
</evidence>
<reference evidence="2" key="1">
    <citation type="submission" date="2020-02" db="EMBL/GenBank/DDBJ databases">
        <authorList>
            <person name="Meier V. D."/>
        </authorList>
    </citation>
    <scope>NUCLEOTIDE SEQUENCE</scope>
    <source>
        <strain evidence="2">AVDCRST_MAG58</strain>
    </source>
</reference>
<organism evidence="2">
    <name type="scientific">uncultured Rubrobacteraceae bacterium</name>
    <dbReference type="NCBI Taxonomy" id="349277"/>
    <lineage>
        <taxon>Bacteria</taxon>
        <taxon>Bacillati</taxon>
        <taxon>Actinomycetota</taxon>
        <taxon>Rubrobacteria</taxon>
        <taxon>Rubrobacterales</taxon>
        <taxon>Rubrobacteraceae</taxon>
        <taxon>environmental samples</taxon>
    </lineage>
</organism>
<feature type="compositionally biased region" description="Low complexity" evidence="1">
    <location>
        <begin position="1"/>
        <end position="11"/>
    </location>
</feature>
<feature type="region of interest" description="Disordered" evidence="1">
    <location>
        <begin position="1"/>
        <end position="23"/>
    </location>
</feature>
<name>A0A6J4R498_9ACTN</name>
<dbReference type="AlphaFoldDB" id="A0A6J4R498"/>
<evidence type="ECO:0000313" key="2">
    <source>
        <dbReference type="EMBL" id="CAA9458544.1"/>
    </source>
</evidence>
<sequence>MPQQGIPERLGLPGGEPDGLEKASLPFGAQQVAELRLLDESLLGVQ</sequence>
<protein>
    <submittedName>
        <fullName evidence="2">Uncharacterized protein</fullName>
    </submittedName>
</protein>
<dbReference type="EMBL" id="CADCVF010000042">
    <property type="protein sequence ID" value="CAA9458544.1"/>
    <property type="molecule type" value="Genomic_DNA"/>
</dbReference>
<gene>
    <name evidence="2" type="ORF">AVDCRST_MAG58-1966</name>
</gene>
<proteinExistence type="predicted"/>
<accession>A0A6J4R498</accession>